<accession>A0A4V1P4M9</accession>
<reference evidence="1 2" key="1">
    <citation type="submission" date="2017-03" db="EMBL/GenBank/DDBJ databases">
        <authorList>
            <person name="Safronova V.I."/>
            <person name="Sazanova A.L."/>
            <person name="Chirak E.R."/>
        </authorList>
    </citation>
    <scope>NUCLEOTIDE SEQUENCE [LARGE SCALE GENOMIC DNA]</scope>
    <source>
        <strain evidence="1 2">Opo-243</strain>
    </source>
</reference>
<name>A0A4V1P4M9_9BRAD</name>
<comment type="caution">
    <text evidence="1">The sequence shown here is derived from an EMBL/GenBank/DDBJ whole genome shotgun (WGS) entry which is preliminary data.</text>
</comment>
<gene>
    <name evidence="1" type="ORF">B5V03_28680</name>
</gene>
<keyword evidence="2" id="KW-1185">Reference proteome</keyword>
<evidence type="ECO:0000313" key="2">
    <source>
        <dbReference type="Proteomes" id="UP000290819"/>
    </source>
</evidence>
<protein>
    <submittedName>
        <fullName evidence="1">Uncharacterized protein</fullName>
    </submittedName>
</protein>
<dbReference type="RefSeq" id="WP_129273805.1">
    <property type="nucleotide sequence ID" value="NZ_MZXW01000038.1"/>
</dbReference>
<dbReference type="Proteomes" id="UP000290819">
    <property type="component" value="Unassembled WGS sequence"/>
</dbReference>
<proteinExistence type="predicted"/>
<organism evidence="1 2">
    <name type="scientific">Bradyrhizobium betae</name>
    <dbReference type="NCBI Taxonomy" id="244734"/>
    <lineage>
        <taxon>Bacteria</taxon>
        <taxon>Pseudomonadati</taxon>
        <taxon>Pseudomonadota</taxon>
        <taxon>Alphaproteobacteria</taxon>
        <taxon>Hyphomicrobiales</taxon>
        <taxon>Nitrobacteraceae</taxon>
        <taxon>Bradyrhizobium</taxon>
    </lineage>
</organism>
<sequence>MAKTKRRGRPELSTSYYILQITDWDWSYHFGVNAARHDDRRYSDYRHLLVRGEVLRPSKLRQKAEAVEVTFLPDVSQADLEQRGGEPSLSVGYWQVHNKILTGGISMATDALGLVMQMLIAGRFKSVRRVSAAIILKPSSIPRTTRTNEIAFAVSARPAMPDRAVARRARRGLVPLGFHPSLKTFRSLPVSTTR</sequence>
<dbReference type="AlphaFoldDB" id="A0A4V1P4M9"/>
<dbReference type="EMBL" id="MZXW01000038">
    <property type="protein sequence ID" value="RXT40267.1"/>
    <property type="molecule type" value="Genomic_DNA"/>
</dbReference>
<evidence type="ECO:0000313" key="1">
    <source>
        <dbReference type="EMBL" id="RXT40267.1"/>
    </source>
</evidence>
<dbReference type="OrthoDB" id="8236300at2"/>